<dbReference type="InterPro" id="IPR000045">
    <property type="entry name" value="Prepilin_IV_endopep_pep"/>
</dbReference>
<comment type="similarity">
    <text evidence="2 8">Belongs to the peptidase A24 family.</text>
</comment>
<dbReference type="EMBL" id="NVMX01000371">
    <property type="protein sequence ID" value="PDZ93828.1"/>
    <property type="molecule type" value="Genomic_DNA"/>
</dbReference>
<evidence type="ECO:0000313" key="14">
    <source>
        <dbReference type="Proteomes" id="UP000219922"/>
    </source>
</evidence>
<keyword evidence="3" id="KW-1003">Cell membrane</keyword>
<comment type="caution">
    <text evidence="13">The sequence shown here is derived from an EMBL/GenBank/DDBJ whole genome shotgun (WGS) entry which is preliminary data.</text>
</comment>
<keyword evidence="6 10" id="KW-1133">Transmembrane helix</keyword>
<evidence type="ECO:0000259" key="12">
    <source>
        <dbReference type="Pfam" id="PF06750"/>
    </source>
</evidence>
<keyword evidence="9" id="KW-0645">Protease</keyword>
<dbReference type="Gene3D" id="1.20.120.1220">
    <property type="match status" value="1"/>
</dbReference>
<reference evidence="13 14" key="1">
    <citation type="submission" date="2017-09" db="EMBL/GenBank/DDBJ databases">
        <title>Large-scale bioinformatics analysis of Bacillus genomes uncovers conserved roles of natural products in bacterial physiology.</title>
        <authorList>
            <consortium name="Agbiome Team Llc"/>
            <person name="Bleich R.M."/>
            <person name="Grubbs K.J."/>
            <person name="Santa Maria K.C."/>
            <person name="Allen S.E."/>
            <person name="Farag S."/>
            <person name="Shank E.A."/>
            <person name="Bowers A."/>
        </authorList>
    </citation>
    <scope>NUCLEOTIDE SEQUENCE [LARGE SCALE GENOMIC DNA]</scope>
    <source>
        <strain evidence="13 14">AFS092789</strain>
    </source>
</reference>
<dbReference type="AlphaFoldDB" id="A0A9X6XUN8"/>
<dbReference type="PRINTS" id="PR00864">
    <property type="entry name" value="PREPILNPTASE"/>
</dbReference>
<sequence length="255" mass="28006">MSVGVTEQVFYTIIFFLFGLLFGSFFNVVGLRVPKGESIAFPGSHCTVCDRKLKWYELVPVLSYVFLLGKCRTCKTKISPLYPIMELITGILFAFTCYVFGLTLTTVFVLLIASMMVIITVSDITTQLIPNKILLVFSIVLIPLALYIKNVTWQGALIGFATAFGINLFILLISKGKGMGGGDIKLFLLLGTILGWKAFLTLFFVSVIIGVFVGLGFKITKGAKEFPFGPSIALGTIITIFYGNGIINWYLGLIL</sequence>
<evidence type="ECO:0000256" key="7">
    <source>
        <dbReference type="ARBA" id="ARBA00023136"/>
    </source>
</evidence>
<gene>
    <name evidence="13" type="ORF">CON36_37105</name>
</gene>
<evidence type="ECO:0000256" key="2">
    <source>
        <dbReference type="ARBA" id="ARBA00005801"/>
    </source>
</evidence>
<comment type="subcellular location">
    <subcellularLocation>
        <location evidence="1">Cell inner membrane</location>
        <topology evidence="1">Multi-pass membrane protein</topology>
    </subcellularLocation>
    <subcellularLocation>
        <location evidence="9">Cell membrane</location>
        <topology evidence="9">Multi-pass membrane protein</topology>
    </subcellularLocation>
</comment>
<dbReference type="PANTHER" id="PTHR30487:SF0">
    <property type="entry name" value="PREPILIN LEADER PEPTIDASE_N-METHYLTRANSFERASE-RELATED"/>
    <property type="match status" value="1"/>
</dbReference>
<keyword evidence="4" id="KW-0997">Cell inner membrane</keyword>
<dbReference type="GO" id="GO:0005886">
    <property type="term" value="C:plasma membrane"/>
    <property type="evidence" value="ECO:0007669"/>
    <property type="project" value="UniProtKB-SubCell"/>
</dbReference>
<evidence type="ECO:0000256" key="8">
    <source>
        <dbReference type="RuleBase" id="RU003793"/>
    </source>
</evidence>
<evidence type="ECO:0000313" key="13">
    <source>
        <dbReference type="EMBL" id="PDZ93828.1"/>
    </source>
</evidence>
<keyword evidence="9" id="KW-0489">Methyltransferase</keyword>
<evidence type="ECO:0000256" key="3">
    <source>
        <dbReference type="ARBA" id="ARBA00022475"/>
    </source>
</evidence>
<evidence type="ECO:0000256" key="6">
    <source>
        <dbReference type="ARBA" id="ARBA00022989"/>
    </source>
</evidence>
<evidence type="ECO:0000256" key="10">
    <source>
        <dbReference type="SAM" id="Phobius"/>
    </source>
</evidence>
<keyword evidence="5 9" id="KW-0812">Transmembrane</keyword>
<keyword evidence="9" id="KW-0808">Transferase</keyword>
<feature type="transmembrane region" description="Helical" evidence="10">
    <location>
        <begin position="186"/>
        <end position="212"/>
    </location>
</feature>
<dbReference type="PANTHER" id="PTHR30487">
    <property type="entry name" value="TYPE 4 PREPILIN-LIKE PROTEINS LEADER PEPTIDE-PROCESSING ENZYME"/>
    <property type="match status" value="1"/>
</dbReference>
<name>A0A9X6XUN8_BACCE</name>
<feature type="domain" description="Prepilin peptidase A24 N-terminal" evidence="12">
    <location>
        <begin position="17"/>
        <end position="99"/>
    </location>
</feature>
<keyword evidence="7 10" id="KW-0472">Membrane</keyword>
<organism evidence="13 14">
    <name type="scientific">Bacillus cereus</name>
    <dbReference type="NCBI Taxonomy" id="1396"/>
    <lineage>
        <taxon>Bacteria</taxon>
        <taxon>Bacillati</taxon>
        <taxon>Bacillota</taxon>
        <taxon>Bacilli</taxon>
        <taxon>Bacillales</taxon>
        <taxon>Bacillaceae</taxon>
        <taxon>Bacillus</taxon>
        <taxon>Bacillus cereus group</taxon>
    </lineage>
</organism>
<dbReference type="InterPro" id="IPR050882">
    <property type="entry name" value="Prepilin_peptidase/N-MTase"/>
</dbReference>
<dbReference type="GO" id="GO:0006465">
    <property type="term" value="P:signal peptide processing"/>
    <property type="evidence" value="ECO:0007669"/>
    <property type="project" value="TreeGrafter"/>
</dbReference>
<feature type="transmembrane region" description="Helical" evidence="10">
    <location>
        <begin position="232"/>
        <end position="251"/>
    </location>
</feature>
<evidence type="ECO:0000256" key="4">
    <source>
        <dbReference type="ARBA" id="ARBA00022519"/>
    </source>
</evidence>
<dbReference type="EC" id="3.4.23.43" evidence="9"/>
<feature type="transmembrane region" description="Helical" evidence="10">
    <location>
        <begin position="155"/>
        <end position="174"/>
    </location>
</feature>
<dbReference type="GO" id="GO:0032259">
    <property type="term" value="P:methylation"/>
    <property type="evidence" value="ECO:0007669"/>
    <property type="project" value="UniProtKB-KW"/>
</dbReference>
<dbReference type="InterPro" id="IPR014032">
    <property type="entry name" value="Peptidase_A24A_bac"/>
</dbReference>
<protein>
    <recommendedName>
        <fullName evidence="9">Prepilin leader peptidase/N-methyltransferase</fullName>
        <ecNumber evidence="9">2.1.1.-</ecNumber>
        <ecNumber evidence="9">3.4.23.43</ecNumber>
    </recommendedName>
</protein>
<feature type="transmembrane region" description="Helical" evidence="10">
    <location>
        <begin position="107"/>
        <end position="126"/>
    </location>
</feature>
<feature type="transmembrane region" description="Helical" evidence="10">
    <location>
        <begin position="133"/>
        <end position="149"/>
    </location>
</feature>
<evidence type="ECO:0000256" key="1">
    <source>
        <dbReference type="ARBA" id="ARBA00004429"/>
    </source>
</evidence>
<keyword evidence="9" id="KW-0378">Hydrolase</keyword>
<comment type="function">
    <text evidence="9">Plays an essential role in type IV pili and type II pseudopili formation by proteolytically removing the leader sequence from substrate proteins and subsequently monomethylating the alpha-amino group of the newly exposed N-terminal phenylalanine.</text>
</comment>
<keyword evidence="9" id="KW-0511">Multifunctional enzyme</keyword>
<evidence type="ECO:0000259" key="11">
    <source>
        <dbReference type="Pfam" id="PF01478"/>
    </source>
</evidence>
<feature type="transmembrane region" description="Helical" evidence="10">
    <location>
        <begin position="9"/>
        <end position="33"/>
    </location>
</feature>
<dbReference type="GO" id="GO:0004190">
    <property type="term" value="F:aspartic-type endopeptidase activity"/>
    <property type="evidence" value="ECO:0007669"/>
    <property type="project" value="UniProtKB-EC"/>
</dbReference>
<feature type="transmembrane region" description="Helical" evidence="10">
    <location>
        <begin position="81"/>
        <end position="101"/>
    </location>
</feature>
<dbReference type="Pfam" id="PF01478">
    <property type="entry name" value="Peptidase_A24"/>
    <property type="match status" value="1"/>
</dbReference>
<dbReference type="Proteomes" id="UP000219922">
    <property type="component" value="Unassembled WGS sequence"/>
</dbReference>
<dbReference type="GO" id="GO:0008168">
    <property type="term" value="F:methyltransferase activity"/>
    <property type="evidence" value="ECO:0007669"/>
    <property type="project" value="UniProtKB-KW"/>
</dbReference>
<proteinExistence type="inferred from homology"/>
<accession>A0A9X6XUN8</accession>
<dbReference type="Pfam" id="PF06750">
    <property type="entry name" value="A24_N_bact"/>
    <property type="match status" value="1"/>
</dbReference>
<dbReference type="EC" id="2.1.1.-" evidence="9"/>
<evidence type="ECO:0000256" key="5">
    <source>
        <dbReference type="ARBA" id="ARBA00022692"/>
    </source>
</evidence>
<comment type="catalytic activity">
    <reaction evidence="9">
        <text>Typically cleaves a -Gly-|-Phe- bond to release an N-terminal, basic peptide of 5-8 residues from type IV prepilin, and then N-methylates the new N-terminal amino group, the methyl donor being S-adenosyl-L-methionine.</text>
        <dbReference type="EC" id="3.4.23.43"/>
    </reaction>
</comment>
<feature type="domain" description="Prepilin type IV endopeptidase peptidase" evidence="11">
    <location>
        <begin position="110"/>
        <end position="215"/>
    </location>
</feature>
<dbReference type="InterPro" id="IPR010627">
    <property type="entry name" value="Prepilin_pept_A24_N"/>
</dbReference>
<evidence type="ECO:0000256" key="9">
    <source>
        <dbReference type="RuleBase" id="RU003794"/>
    </source>
</evidence>